<dbReference type="InterPro" id="IPR001623">
    <property type="entry name" value="DnaJ_domain"/>
</dbReference>
<sequence length="197" mass="21121">MTPDDAARILGVAPGASLEEIERAFRARARESHPDLLPDAPRERVAAASEAFVRLTDARALLTGLRDREPGVPVVIVRRRPLNRWALALWCAALGVGLIVSILGGPAEYSLADIALRLVPLAIAAVGFAVTGRSVFLIVLIATTVVSLALTLVFATFGSLLALEVLLVPVLGLAWMGWQTRRRVTREVGRDGAVRPH</sequence>
<dbReference type="AlphaFoldDB" id="A0A7C9PLB1"/>
<evidence type="ECO:0000313" key="3">
    <source>
        <dbReference type="EMBL" id="NEM90110.1"/>
    </source>
</evidence>
<feature type="transmembrane region" description="Helical" evidence="1">
    <location>
        <begin position="85"/>
        <end position="103"/>
    </location>
</feature>
<feature type="transmembrane region" description="Helical" evidence="1">
    <location>
        <begin position="109"/>
        <end position="128"/>
    </location>
</feature>
<dbReference type="EMBL" id="JAAGWZ010000001">
    <property type="protein sequence ID" value="NEM90110.1"/>
    <property type="molecule type" value="Genomic_DNA"/>
</dbReference>
<dbReference type="SUPFAM" id="SSF46565">
    <property type="entry name" value="Chaperone J-domain"/>
    <property type="match status" value="1"/>
</dbReference>
<accession>A0A7C9PLB1</accession>
<keyword evidence="1" id="KW-0812">Transmembrane</keyword>
<dbReference type="Proteomes" id="UP000479756">
    <property type="component" value="Unassembled WGS sequence"/>
</dbReference>
<proteinExistence type="predicted"/>
<dbReference type="InterPro" id="IPR036869">
    <property type="entry name" value="J_dom_sf"/>
</dbReference>
<evidence type="ECO:0000313" key="4">
    <source>
        <dbReference type="Proteomes" id="UP000479756"/>
    </source>
</evidence>
<evidence type="ECO:0000256" key="1">
    <source>
        <dbReference type="SAM" id="Phobius"/>
    </source>
</evidence>
<dbReference type="PROSITE" id="PS50076">
    <property type="entry name" value="DNAJ_2"/>
    <property type="match status" value="1"/>
</dbReference>
<feature type="transmembrane region" description="Helical" evidence="1">
    <location>
        <begin position="135"/>
        <end position="154"/>
    </location>
</feature>
<comment type="caution">
    <text evidence="3">The sequence shown here is derived from an EMBL/GenBank/DDBJ whole genome shotgun (WGS) entry which is preliminary data.</text>
</comment>
<protein>
    <submittedName>
        <fullName evidence="3">J domain-containing protein</fullName>
    </submittedName>
</protein>
<feature type="domain" description="J" evidence="2">
    <location>
        <begin position="5"/>
        <end position="86"/>
    </location>
</feature>
<reference evidence="3 4" key="1">
    <citation type="journal article" date="2014" name="Int. J. Syst. Evol. Microbiol.">
        <title>Description of Galbitalea soli gen. nov., sp. nov., and Frondihabitans sucicola sp. nov.</title>
        <authorList>
            <person name="Kim S.J."/>
            <person name="Lim J.M."/>
            <person name="Ahn J.H."/>
            <person name="Weon H.Y."/>
            <person name="Hamada M."/>
            <person name="Suzuki K."/>
            <person name="Ahn T.Y."/>
            <person name="Kwon S.W."/>
        </authorList>
    </citation>
    <scope>NUCLEOTIDE SEQUENCE [LARGE SCALE GENOMIC DNA]</scope>
    <source>
        <strain evidence="3 4">NBRC 108727</strain>
    </source>
</reference>
<dbReference type="CDD" id="cd06257">
    <property type="entry name" value="DnaJ"/>
    <property type="match status" value="1"/>
</dbReference>
<keyword evidence="1" id="KW-1133">Transmembrane helix</keyword>
<evidence type="ECO:0000259" key="2">
    <source>
        <dbReference type="PROSITE" id="PS50076"/>
    </source>
</evidence>
<dbReference type="Gene3D" id="1.10.287.110">
    <property type="entry name" value="DnaJ domain"/>
    <property type="match status" value="1"/>
</dbReference>
<feature type="transmembrane region" description="Helical" evidence="1">
    <location>
        <begin position="160"/>
        <end position="178"/>
    </location>
</feature>
<organism evidence="3 4">
    <name type="scientific">Galbitalea soli</name>
    <dbReference type="NCBI Taxonomy" id="1268042"/>
    <lineage>
        <taxon>Bacteria</taxon>
        <taxon>Bacillati</taxon>
        <taxon>Actinomycetota</taxon>
        <taxon>Actinomycetes</taxon>
        <taxon>Micrococcales</taxon>
        <taxon>Microbacteriaceae</taxon>
        <taxon>Galbitalea</taxon>
    </lineage>
</organism>
<name>A0A7C9PLB1_9MICO</name>
<gene>
    <name evidence="3" type="ORF">G3T37_01915</name>
</gene>
<keyword evidence="4" id="KW-1185">Reference proteome</keyword>
<keyword evidence="1" id="KW-0472">Membrane</keyword>
<dbReference type="RefSeq" id="WP_163471786.1">
    <property type="nucleotide sequence ID" value="NZ_JAAGWZ010000001.1"/>
</dbReference>
<dbReference type="SMART" id="SM00271">
    <property type="entry name" value="DnaJ"/>
    <property type="match status" value="1"/>
</dbReference>
<dbReference type="Pfam" id="PF00226">
    <property type="entry name" value="DnaJ"/>
    <property type="match status" value="1"/>
</dbReference>